<evidence type="ECO:0000313" key="10">
    <source>
        <dbReference type="EMBL" id="MBK8524223.1"/>
    </source>
</evidence>
<evidence type="ECO:0000256" key="8">
    <source>
        <dbReference type="ARBA" id="ARBA00049348"/>
    </source>
</evidence>
<dbReference type="NCBIfam" id="TIGR00589">
    <property type="entry name" value="ogt"/>
    <property type="match status" value="1"/>
</dbReference>
<proteinExistence type="inferred from homology"/>
<keyword evidence="6" id="KW-0227">DNA damage</keyword>
<dbReference type="EC" id="2.1.1.63" evidence="3"/>
<comment type="catalytic activity">
    <reaction evidence="8">
        <text>a 6-O-methyl-2'-deoxyguanosine in DNA + L-cysteinyl-[protein] = S-methyl-L-cysteinyl-[protein] + a 2'-deoxyguanosine in DNA</text>
        <dbReference type="Rhea" id="RHEA:24000"/>
        <dbReference type="Rhea" id="RHEA-COMP:10131"/>
        <dbReference type="Rhea" id="RHEA-COMP:10132"/>
        <dbReference type="Rhea" id="RHEA-COMP:11367"/>
        <dbReference type="Rhea" id="RHEA-COMP:11368"/>
        <dbReference type="ChEBI" id="CHEBI:29950"/>
        <dbReference type="ChEBI" id="CHEBI:82612"/>
        <dbReference type="ChEBI" id="CHEBI:85445"/>
        <dbReference type="ChEBI" id="CHEBI:85448"/>
        <dbReference type="EC" id="2.1.1.63"/>
    </reaction>
</comment>
<dbReference type="FunFam" id="1.10.10.10:FF:000214">
    <property type="entry name" value="Methylated-DNA--protein-cysteine methyltransferase"/>
    <property type="match status" value="1"/>
</dbReference>
<keyword evidence="5" id="KW-0808">Transferase</keyword>
<dbReference type="SUPFAM" id="SSF53155">
    <property type="entry name" value="Methylated DNA-protein cysteine methyltransferase domain"/>
    <property type="match status" value="1"/>
</dbReference>
<dbReference type="InterPro" id="IPR036388">
    <property type="entry name" value="WH-like_DNA-bd_sf"/>
</dbReference>
<reference evidence="10" key="1">
    <citation type="submission" date="2020-10" db="EMBL/GenBank/DDBJ databases">
        <title>Connecting structure to function with the recovery of over 1000 high-quality activated sludge metagenome-assembled genomes encoding full-length rRNA genes using long-read sequencing.</title>
        <authorList>
            <person name="Singleton C.M."/>
            <person name="Petriglieri F."/>
            <person name="Kristensen J.M."/>
            <person name="Kirkegaard R.H."/>
            <person name="Michaelsen T.Y."/>
            <person name="Andersen M.H."/>
            <person name="Karst S.M."/>
            <person name="Dueholm M.S."/>
            <person name="Nielsen P.H."/>
            <person name="Albertsen M."/>
        </authorList>
    </citation>
    <scope>NUCLEOTIDE SEQUENCE</scope>
    <source>
        <strain evidence="10">Hirt_18-Q3-R61-65_BATAC.395</strain>
    </source>
</reference>
<keyword evidence="4" id="KW-0489">Methyltransferase</keyword>
<dbReference type="CDD" id="cd06445">
    <property type="entry name" value="ATase"/>
    <property type="match status" value="1"/>
</dbReference>
<evidence type="ECO:0000256" key="7">
    <source>
        <dbReference type="ARBA" id="ARBA00023204"/>
    </source>
</evidence>
<evidence type="ECO:0000259" key="9">
    <source>
        <dbReference type="Pfam" id="PF01035"/>
    </source>
</evidence>
<sequence>MTRPTSNTSNIANASRTFDTIVAAPTFSLGIRCDGDDWIEEIAFLSPQKELPGKTPLAMEAARQLHAYLHDPDFVFGLPLKPSGTGFQRRVWQQIAAIPCGQTHTYGDLAKALNNAPRAVGQACGANPFPLAVPCHRVVAANGGLGGFSRQGGGFLLDIKRWLLTHEQQCR</sequence>
<comment type="caution">
    <text evidence="10">The sequence shown here is derived from an EMBL/GenBank/DDBJ whole genome shotgun (WGS) entry which is preliminary data.</text>
</comment>
<evidence type="ECO:0000256" key="2">
    <source>
        <dbReference type="ARBA" id="ARBA00008711"/>
    </source>
</evidence>
<name>A0A9D7K0W6_9PROT</name>
<dbReference type="InterPro" id="IPR036631">
    <property type="entry name" value="MGMT_N_sf"/>
</dbReference>
<dbReference type="SUPFAM" id="SSF46767">
    <property type="entry name" value="Methylated DNA-protein cysteine methyltransferase, C-terminal domain"/>
    <property type="match status" value="1"/>
</dbReference>
<dbReference type="PROSITE" id="PS00374">
    <property type="entry name" value="MGMT"/>
    <property type="match status" value="1"/>
</dbReference>
<evidence type="ECO:0000256" key="4">
    <source>
        <dbReference type="ARBA" id="ARBA00022603"/>
    </source>
</evidence>
<dbReference type="Pfam" id="PF01035">
    <property type="entry name" value="DNA_binding_1"/>
    <property type="match status" value="1"/>
</dbReference>
<dbReference type="GO" id="GO:0032259">
    <property type="term" value="P:methylation"/>
    <property type="evidence" value="ECO:0007669"/>
    <property type="project" value="UniProtKB-KW"/>
</dbReference>
<dbReference type="PANTHER" id="PTHR10815">
    <property type="entry name" value="METHYLATED-DNA--PROTEIN-CYSTEINE METHYLTRANSFERASE"/>
    <property type="match status" value="1"/>
</dbReference>
<dbReference type="Proteomes" id="UP000886689">
    <property type="component" value="Unassembled WGS sequence"/>
</dbReference>
<evidence type="ECO:0000256" key="3">
    <source>
        <dbReference type="ARBA" id="ARBA00011918"/>
    </source>
</evidence>
<dbReference type="InterPro" id="IPR001497">
    <property type="entry name" value="MethylDNA_cys_MeTrfase_AS"/>
</dbReference>
<keyword evidence="7" id="KW-0234">DNA repair</keyword>
<evidence type="ECO:0000256" key="5">
    <source>
        <dbReference type="ARBA" id="ARBA00022679"/>
    </source>
</evidence>
<feature type="domain" description="Methylated-DNA-[protein]-cysteine S-methyltransferase DNA binding" evidence="9">
    <location>
        <begin position="87"/>
        <end position="168"/>
    </location>
</feature>
<accession>A0A9D7K0W6</accession>
<evidence type="ECO:0000256" key="6">
    <source>
        <dbReference type="ARBA" id="ARBA00022763"/>
    </source>
</evidence>
<evidence type="ECO:0000313" key="11">
    <source>
        <dbReference type="Proteomes" id="UP000886689"/>
    </source>
</evidence>
<evidence type="ECO:0000256" key="1">
    <source>
        <dbReference type="ARBA" id="ARBA00001286"/>
    </source>
</evidence>
<dbReference type="InterPro" id="IPR036217">
    <property type="entry name" value="MethylDNA_cys_MeTrfase_DNAb"/>
</dbReference>
<dbReference type="Gene3D" id="1.10.10.10">
    <property type="entry name" value="Winged helix-like DNA-binding domain superfamily/Winged helix DNA-binding domain"/>
    <property type="match status" value="1"/>
</dbReference>
<comment type="catalytic activity">
    <reaction evidence="1">
        <text>a 4-O-methyl-thymidine in DNA + L-cysteinyl-[protein] = a thymidine in DNA + S-methyl-L-cysteinyl-[protein]</text>
        <dbReference type="Rhea" id="RHEA:53428"/>
        <dbReference type="Rhea" id="RHEA-COMP:10131"/>
        <dbReference type="Rhea" id="RHEA-COMP:10132"/>
        <dbReference type="Rhea" id="RHEA-COMP:13555"/>
        <dbReference type="Rhea" id="RHEA-COMP:13556"/>
        <dbReference type="ChEBI" id="CHEBI:29950"/>
        <dbReference type="ChEBI" id="CHEBI:82612"/>
        <dbReference type="ChEBI" id="CHEBI:137386"/>
        <dbReference type="ChEBI" id="CHEBI:137387"/>
        <dbReference type="EC" id="2.1.1.63"/>
    </reaction>
</comment>
<gene>
    <name evidence="10" type="ORF">IPL58_08890</name>
</gene>
<dbReference type="PANTHER" id="PTHR10815:SF13">
    <property type="entry name" value="METHYLATED-DNA--PROTEIN-CYSTEINE METHYLTRANSFERASE"/>
    <property type="match status" value="1"/>
</dbReference>
<organism evidence="10 11">
    <name type="scientific">Candidatus Proximibacter danicus</name>
    <dbReference type="NCBI Taxonomy" id="2954365"/>
    <lineage>
        <taxon>Bacteria</taxon>
        <taxon>Pseudomonadati</taxon>
        <taxon>Pseudomonadota</taxon>
        <taxon>Betaproteobacteria</taxon>
        <taxon>Candidatus Proximibacter</taxon>
    </lineage>
</organism>
<dbReference type="InterPro" id="IPR014048">
    <property type="entry name" value="MethylDNA_cys_MeTrfase_DNA-bd"/>
</dbReference>
<dbReference type="EMBL" id="JADJUC010000007">
    <property type="protein sequence ID" value="MBK8524223.1"/>
    <property type="molecule type" value="Genomic_DNA"/>
</dbReference>
<dbReference type="AlphaFoldDB" id="A0A9D7K0W6"/>
<dbReference type="GO" id="GO:0003908">
    <property type="term" value="F:methylated-DNA-[protein]-cysteine S-methyltransferase activity"/>
    <property type="evidence" value="ECO:0007669"/>
    <property type="project" value="UniProtKB-EC"/>
</dbReference>
<protein>
    <recommendedName>
        <fullName evidence="3">methylated-DNA--[protein]-cysteine S-methyltransferase</fullName>
        <ecNumber evidence="3">2.1.1.63</ecNumber>
    </recommendedName>
</protein>
<comment type="similarity">
    <text evidence="2">Belongs to the MGMT family.</text>
</comment>
<dbReference type="GO" id="GO:0006281">
    <property type="term" value="P:DNA repair"/>
    <property type="evidence" value="ECO:0007669"/>
    <property type="project" value="UniProtKB-KW"/>
</dbReference>